<dbReference type="InterPro" id="IPR053781">
    <property type="entry name" value="F-box_AtFBL13-like"/>
</dbReference>
<dbReference type="SMART" id="SM00579">
    <property type="entry name" value="FBD"/>
    <property type="match status" value="1"/>
</dbReference>
<evidence type="ECO:0000259" key="1">
    <source>
        <dbReference type="SMART" id="SM00579"/>
    </source>
</evidence>
<gene>
    <name evidence="2" type="ORF">DARMORV10_A03P13460.1</name>
</gene>
<dbReference type="PANTHER" id="PTHR31900:SF29">
    <property type="entry name" value="FBD-LIKE DOMAIN FAMILY PROTEIN"/>
    <property type="match status" value="1"/>
</dbReference>
<organism evidence="2">
    <name type="scientific">Brassica napus</name>
    <name type="common">Rape</name>
    <dbReference type="NCBI Taxonomy" id="3708"/>
    <lineage>
        <taxon>Eukaryota</taxon>
        <taxon>Viridiplantae</taxon>
        <taxon>Streptophyta</taxon>
        <taxon>Embryophyta</taxon>
        <taxon>Tracheophyta</taxon>
        <taxon>Spermatophyta</taxon>
        <taxon>Magnoliopsida</taxon>
        <taxon>eudicotyledons</taxon>
        <taxon>Gunneridae</taxon>
        <taxon>Pentapetalae</taxon>
        <taxon>rosids</taxon>
        <taxon>malvids</taxon>
        <taxon>Brassicales</taxon>
        <taxon>Brassicaceae</taxon>
        <taxon>Brassiceae</taxon>
        <taxon>Brassica</taxon>
    </lineage>
</organism>
<dbReference type="Gene3D" id="3.80.10.10">
    <property type="entry name" value="Ribonuclease Inhibitor"/>
    <property type="match status" value="1"/>
</dbReference>
<dbReference type="Pfam" id="PF00646">
    <property type="entry name" value="F-box"/>
    <property type="match status" value="1"/>
</dbReference>
<dbReference type="InterPro" id="IPR032675">
    <property type="entry name" value="LRR_dom_sf"/>
</dbReference>
<dbReference type="Pfam" id="PF24758">
    <property type="entry name" value="LRR_At5g56370"/>
    <property type="match status" value="1"/>
</dbReference>
<dbReference type="InterPro" id="IPR036047">
    <property type="entry name" value="F-box-like_dom_sf"/>
</dbReference>
<accession>A0A816VIS3</accession>
<name>A0A816VIS3_BRANA</name>
<dbReference type="EMBL" id="HG994357">
    <property type="protein sequence ID" value="CAF2121405.1"/>
    <property type="molecule type" value="Genomic_DNA"/>
</dbReference>
<dbReference type="InterPro" id="IPR050232">
    <property type="entry name" value="FBL13/AtMIF1-like"/>
</dbReference>
<dbReference type="SUPFAM" id="SSF52047">
    <property type="entry name" value="RNI-like"/>
    <property type="match status" value="1"/>
</dbReference>
<dbReference type="AlphaFoldDB" id="A0A816VIS3"/>
<dbReference type="Pfam" id="PF08387">
    <property type="entry name" value="FBD"/>
    <property type="match status" value="1"/>
</dbReference>
<dbReference type="InterPro" id="IPR055411">
    <property type="entry name" value="LRR_FXL15/At3g58940/PEG3-like"/>
</dbReference>
<feature type="domain" description="FBD" evidence="1">
    <location>
        <begin position="494"/>
        <end position="565"/>
    </location>
</feature>
<evidence type="ECO:0000313" key="2">
    <source>
        <dbReference type="EMBL" id="CAF2121405.1"/>
    </source>
</evidence>
<dbReference type="CDD" id="cd22160">
    <property type="entry name" value="F-box_AtFBL13-like"/>
    <property type="match status" value="1"/>
</dbReference>
<sequence length="589" mass="65922">MPPVDRICHLPDALLLRILSEVPTAKDVVATMVLSKRWEPLWKSVPKLVYDDSYQNIDDVGRFSRFVDRSLILHEAPCGVRDMSIEIDCSSSTTPVILPRSLYTGSRILVSLKLNSVTLKDVSSLPSFPALKTLSLASVKYPGEEFVRRLLSSCHVLEDLDVDQCVDDNVTIFTVKVPSLKSASLYKSAGRSTEGEDGFVIDAPSLEYLGIFFDPVGFCVIENDMPNLVTAAVSAAYSSPGVTLTSFTSAKRLFICLPYSKDAYSLGSVFHRLVYLRICTCETEWLNLLMRLLNDSPNLRFLKLQKMRSKFDCNGVGSFSLQRSGAIDLGACVAPAVKSLCAVASLKILSVINLSDNHADGILIDAPSLEIMRILENTEVFCGIEHNMPKIETANVCVTCNRTEKILSSLTSLQQLRLCVMTSKDAYDAAYPEGILFNRLVDLTLCIFEPEWLNLLMPLLKDSPKLRFLKLEQVHPPEAMNRRPCWNEPTDVPSCLLSSLEAFEWSQYEGREEEIKVAQFIIRNSACLKNATFYPKSTDPTEKLEMLMELSVSPRSSSICQLDFGRGTPTVRDIFWDHRLIKCLKETYK</sequence>
<dbReference type="SUPFAM" id="SSF81383">
    <property type="entry name" value="F-box domain"/>
    <property type="match status" value="1"/>
</dbReference>
<dbReference type="Proteomes" id="UP001295469">
    <property type="component" value="Chromosome A03"/>
</dbReference>
<dbReference type="InterPro" id="IPR006566">
    <property type="entry name" value="FBD"/>
</dbReference>
<dbReference type="PANTHER" id="PTHR31900">
    <property type="entry name" value="F-BOX/RNI SUPERFAMILY PROTEIN-RELATED"/>
    <property type="match status" value="1"/>
</dbReference>
<protein>
    <submittedName>
        <fullName evidence="2">(rape) hypothetical protein</fullName>
    </submittedName>
</protein>
<proteinExistence type="predicted"/>
<reference evidence="2" key="1">
    <citation type="submission" date="2021-01" db="EMBL/GenBank/DDBJ databases">
        <authorList>
            <consortium name="Genoscope - CEA"/>
            <person name="William W."/>
        </authorList>
    </citation>
    <scope>NUCLEOTIDE SEQUENCE</scope>
</reference>
<dbReference type="InterPro" id="IPR001810">
    <property type="entry name" value="F-box_dom"/>
</dbReference>